<gene>
    <name evidence="3" type="ORF">EJ995_05810</name>
</gene>
<organism evidence="3 4">
    <name type="scientific">Nonlabens ponticola</name>
    <dbReference type="NCBI Taxonomy" id="2496866"/>
    <lineage>
        <taxon>Bacteria</taxon>
        <taxon>Pseudomonadati</taxon>
        <taxon>Bacteroidota</taxon>
        <taxon>Flavobacteriia</taxon>
        <taxon>Flavobacteriales</taxon>
        <taxon>Flavobacteriaceae</taxon>
        <taxon>Nonlabens</taxon>
    </lineage>
</organism>
<evidence type="ECO:0000256" key="2">
    <source>
        <dbReference type="SAM" id="Phobius"/>
    </source>
</evidence>
<dbReference type="AlphaFoldDB" id="A0A3S9MWZ4"/>
<keyword evidence="4" id="KW-1185">Reference proteome</keyword>
<sequence>MQKLNTTSVYTLSALGILGCCFGLGIVPAIIALMMANSGLRKIKRNPDIFSNGDAMRKARKVALASVTLCSIMVALIAYHYIAYSEEERIERQVEIMETLGLPDTFIEQSKNAEQADEIDAPSRKPEE</sequence>
<keyword evidence="2" id="KW-0472">Membrane</keyword>
<name>A0A3S9MWZ4_9FLAO</name>
<evidence type="ECO:0000256" key="1">
    <source>
        <dbReference type="SAM" id="MobiDB-lite"/>
    </source>
</evidence>
<dbReference type="KEGG" id="noj:EJ995_05810"/>
<feature type="region of interest" description="Disordered" evidence="1">
    <location>
        <begin position="109"/>
        <end position="128"/>
    </location>
</feature>
<accession>A0A3S9MWZ4</accession>
<reference evidence="3 4" key="1">
    <citation type="submission" date="2018-12" db="EMBL/GenBank/DDBJ databases">
        <title>Complete genome of Nonlabens sp. MJ115.</title>
        <authorList>
            <person name="Choi H.S."/>
            <person name="Jung J."/>
        </authorList>
    </citation>
    <scope>NUCLEOTIDE SEQUENCE [LARGE SCALE GENOMIC DNA]</scope>
    <source>
        <strain evidence="3 4">MJ115</strain>
    </source>
</reference>
<evidence type="ECO:0000313" key="3">
    <source>
        <dbReference type="EMBL" id="AZQ43766.1"/>
    </source>
</evidence>
<dbReference type="RefSeq" id="WP_126446535.1">
    <property type="nucleotide sequence ID" value="NZ_CP034549.1"/>
</dbReference>
<proteinExistence type="predicted"/>
<protein>
    <recommendedName>
        <fullName evidence="5">DUF4190 domain-containing protein</fullName>
    </recommendedName>
</protein>
<evidence type="ECO:0008006" key="5">
    <source>
        <dbReference type="Google" id="ProtNLM"/>
    </source>
</evidence>
<feature type="transmembrane region" description="Helical" evidence="2">
    <location>
        <begin position="62"/>
        <end position="82"/>
    </location>
</feature>
<evidence type="ECO:0000313" key="4">
    <source>
        <dbReference type="Proteomes" id="UP000279600"/>
    </source>
</evidence>
<feature type="transmembrane region" description="Helical" evidence="2">
    <location>
        <begin position="12"/>
        <end position="36"/>
    </location>
</feature>
<dbReference type="PROSITE" id="PS51257">
    <property type="entry name" value="PROKAR_LIPOPROTEIN"/>
    <property type="match status" value="1"/>
</dbReference>
<dbReference type="OrthoDB" id="1099888at2"/>
<dbReference type="EMBL" id="CP034549">
    <property type="protein sequence ID" value="AZQ43766.1"/>
    <property type="molecule type" value="Genomic_DNA"/>
</dbReference>
<dbReference type="NCBIfam" id="NF040945">
    <property type="entry name" value="CCC_membrane"/>
    <property type="match status" value="1"/>
</dbReference>
<dbReference type="Proteomes" id="UP000279600">
    <property type="component" value="Chromosome"/>
</dbReference>
<keyword evidence="2" id="KW-0812">Transmembrane</keyword>
<keyword evidence="2" id="KW-1133">Transmembrane helix</keyword>